<gene>
    <name evidence="4" type="ORF">D5H78_05095</name>
</gene>
<dbReference type="Gene3D" id="3.40.50.300">
    <property type="entry name" value="P-loop containing nucleotide triphosphate hydrolases"/>
    <property type="match status" value="1"/>
</dbReference>
<feature type="compositionally biased region" description="Low complexity" evidence="2">
    <location>
        <begin position="173"/>
        <end position="185"/>
    </location>
</feature>
<keyword evidence="4" id="KW-0067">ATP-binding</keyword>
<dbReference type="Proteomes" id="UP000265614">
    <property type="component" value="Unassembled WGS sequence"/>
</dbReference>
<dbReference type="InterPro" id="IPR027417">
    <property type="entry name" value="P-loop_NTPase"/>
</dbReference>
<dbReference type="Pfam" id="PF13541">
    <property type="entry name" value="ChlI"/>
    <property type="match status" value="1"/>
</dbReference>
<sequence length="516" mass="53242">MGRAGAVTLLGVEGHVVGVEAHLAQGLPAFILVGLPDAALSESRDRVRAAVVNSGIGWPNRRITVSLVPASLPKGGSHFDLPVACAVLAAAGVVPQGALDGAVLLGELGLDGRVRPVRGVLPAVLAAAAGGARRVVVPAGNAREAALVPDVEVVPVRTLGALVGLLRGERAAEPGQGPEEPAPEGAGAGKDLSDVLGQPEGRAALEVCAAGGHHLFLLGPPGAGKTMLAERLPGLLPELDREAALEVSAIHSVAGTLPPGAPLVRRPPFEDPHHSATAAAVVGGGSGMPRPGAISLAHRGVLLLDEAPEFARPVLDALRQPLESGVVVVRRAAGAARYPARFQLVLAANPCPCGLSGGSREQDLRCRCSPHARLRYVGKLSGPLLDRVDLRVRVPPVARGALLEDAAVEGTAVVRERVLAARERALHRLRALDLSAPPRTNAEVPGPVLRRRWAVPEPVVRLLDQHLQRGTLSARGLDRVLRVAWTLADLAGRDVVGPDDVLTAVLWRETSTAGAA</sequence>
<dbReference type="InterPro" id="IPR003593">
    <property type="entry name" value="AAA+_ATPase"/>
</dbReference>
<evidence type="ECO:0000313" key="5">
    <source>
        <dbReference type="Proteomes" id="UP000265614"/>
    </source>
</evidence>
<keyword evidence="5" id="KW-1185">Reference proteome</keyword>
<comment type="caution">
    <text evidence="4">The sequence shown here is derived from an EMBL/GenBank/DDBJ whole genome shotgun (WGS) entry which is preliminary data.</text>
</comment>
<dbReference type="InterPro" id="IPR020568">
    <property type="entry name" value="Ribosomal_Su5_D2-typ_SF"/>
</dbReference>
<comment type="similarity">
    <text evidence="1">Belongs to the Mg-chelatase subunits D/I family. ComM subfamily.</text>
</comment>
<evidence type="ECO:0000313" key="4">
    <source>
        <dbReference type="EMBL" id="RJK98476.1"/>
    </source>
</evidence>
<organism evidence="4 5">
    <name type="scientific">Vallicoccus soli</name>
    <dbReference type="NCBI Taxonomy" id="2339232"/>
    <lineage>
        <taxon>Bacteria</taxon>
        <taxon>Bacillati</taxon>
        <taxon>Actinomycetota</taxon>
        <taxon>Actinomycetes</taxon>
        <taxon>Motilibacterales</taxon>
        <taxon>Vallicoccaceae</taxon>
        <taxon>Vallicoccus</taxon>
    </lineage>
</organism>
<dbReference type="EMBL" id="QZEZ01000001">
    <property type="protein sequence ID" value="RJK98476.1"/>
    <property type="molecule type" value="Genomic_DNA"/>
</dbReference>
<proteinExistence type="inferred from homology"/>
<protein>
    <submittedName>
        <fullName evidence="4">ATP-binding protein</fullName>
    </submittedName>
</protein>
<evidence type="ECO:0000259" key="3">
    <source>
        <dbReference type="SMART" id="SM00382"/>
    </source>
</evidence>
<dbReference type="OrthoDB" id="9813147at2"/>
<dbReference type="Pfam" id="PF01078">
    <property type="entry name" value="Mg_chelatase"/>
    <property type="match status" value="1"/>
</dbReference>
<dbReference type="InterPro" id="IPR000523">
    <property type="entry name" value="Mg_chelatse_chII-like_cat_dom"/>
</dbReference>
<reference evidence="4 5" key="1">
    <citation type="submission" date="2018-09" db="EMBL/GenBank/DDBJ databases">
        <title>YIM 75000 draft genome.</title>
        <authorList>
            <person name="Tang S."/>
            <person name="Feng Y."/>
        </authorList>
    </citation>
    <scope>NUCLEOTIDE SEQUENCE [LARGE SCALE GENOMIC DNA]</scope>
    <source>
        <strain evidence="4 5">YIM 75000</strain>
    </source>
</reference>
<dbReference type="InterPro" id="IPR025158">
    <property type="entry name" value="Mg_chelat-rel_C"/>
</dbReference>
<accession>A0A3A3ZBI8</accession>
<dbReference type="SUPFAM" id="SSF52540">
    <property type="entry name" value="P-loop containing nucleoside triphosphate hydrolases"/>
    <property type="match status" value="1"/>
</dbReference>
<dbReference type="NCBIfam" id="TIGR00368">
    <property type="entry name" value="YifB family Mg chelatase-like AAA ATPase"/>
    <property type="match status" value="1"/>
</dbReference>
<dbReference type="SUPFAM" id="SSF54211">
    <property type="entry name" value="Ribosomal protein S5 domain 2-like"/>
    <property type="match status" value="1"/>
</dbReference>
<dbReference type="InterPro" id="IPR004482">
    <property type="entry name" value="Mg_chelat-rel"/>
</dbReference>
<evidence type="ECO:0000256" key="1">
    <source>
        <dbReference type="ARBA" id="ARBA00006354"/>
    </source>
</evidence>
<keyword evidence="4" id="KW-0547">Nucleotide-binding</keyword>
<dbReference type="PANTHER" id="PTHR32039">
    <property type="entry name" value="MAGNESIUM-CHELATASE SUBUNIT CHLI"/>
    <property type="match status" value="1"/>
</dbReference>
<evidence type="ECO:0000256" key="2">
    <source>
        <dbReference type="SAM" id="MobiDB-lite"/>
    </source>
</evidence>
<dbReference type="InterPro" id="IPR014721">
    <property type="entry name" value="Ribsml_uS5_D2-typ_fold_subgr"/>
</dbReference>
<dbReference type="SMART" id="SM00382">
    <property type="entry name" value="AAA"/>
    <property type="match status" value="1"/>
</dbReference>
<dbReference type="InterPro" id="IPR045006">
    <property type="entry name" value="CHLI-like"/>
</dbReference>
<dbReference type="Pfam" id="PF13335">
    <property type="entry name" value="Mg_chelatase_C"/>
    <property type="match status" value="1"/>
</dbReference>
<dbReference type="PANTHER" id="PTHR32039:SF7">
    <property type="entry name" value="COMPETENCE PROTEIN COMM"/>
    <property type="match status" value="1"/>
</dbReference>
<dbReference type="GO" id="GO:0005524">
    <property type="term" value="F:ATP binding"/>
    <property type="evidence" value="ECO:0007669"/>
    <property type="project" value="UniProtKB-KW"/>
</dbReference>
<dbReference type="AlphaFoldDB" id="A0A3A3ZBI8"/>
<feature type="domain" description="AAA+ ATPase" evidence="3">
    <location>
        <begin position="211"/>
        <end position="398"/>
    </location>
</feature>
<dbReference type="Gene3D" id="3.30.230.10">
    <property type="match status" value="1"/>
</dbReference>
<feature type="region of interest" description="Disordered" evidence="2">
    <location>
        <begin position="170"/>
        <end position="195"/>
    </location>
</feature>
<name>A0A3A3ZBI8_9ACTN</name>